<evidence type="ECO:0000256" key="8">
    <source>
        <dbReference type="SAM" id="MobiDB-lite"/>
    </source>
</evidence>
<organism evidence="10 11">
    <name type="scientific">Gossypium australe</name>
    <dbReference type="NCBI Taxonomy" id="47621"/>
    <lineage>
        <taxon>Eukaryota</taxon>
        <taxon>Viridiplantae</taxon>
        <taxon>Streptophyta</taxon>
        <taxon>Embryophyta</taxon>
        <taxon>Tracheophyta</taxon>
        <taxon>Spermatophyta</taxon>
        <taxon>Magnoliopsida</taxon>
        <taxon>eudicotyledons</taxon>
        <taxon>Gunneridae</taxon>
        <taxon>Pentapetalae</taxon>
        <taxon>rosids</taxon>
        <taxon>malvids</taxon>
        <taxon>Malvales</taxon>
        <taxon>Malvaceae</taxon>
        <taxon>Malvoideae</taxon>
        <taxon>Gossypium</taxon>
    </lineage>
</organism>
<feature type="domain" description="Reverse transcriptase" evidence="9">
    <location>
        <begin position="406"/>
        <end position="636"/>
    </location>
</feature>
<keyword evidence="2" id="KW-0808">Transferase</keyword>
<dbReference type="Gene3D" id="3.10.10.10">
    <property type="entry name" value="HIV Type 1 Reverse Transcriptase, subunit A, domain 1"/>
    <property type="match status" value="1"/>
</dbReference>
<keyword evidence="5" id="KW-0255">Endonuclease</keyword>
<dbReference type="SUPFAM" id="SSF56672">
    <property type="entry name" value="DNA/RNA polymerases"/>
    <property type="match status" value="1"/>
</dbReference>
<dbReference type="InterPro" id="IPR041577">
    <property type="entry name" value="RT_RNaseH_2"/>
</dbReference>
<keyword evidence="1" id="KW-0645">Protease</keyword>
<evidence type="ECO:0000256" key="4">
    <source>
        <dbReference type="ARBA" id="ARBA00022722"/>
    </source>
</evidence>
<dbReference type="EMBL" id="SMMG02000009">
    <property type="protein sequence ID" value="KAA3462077.1"/>
    <property type="molecule type" value="Genomic_DNA"/>
</dbReference>
<keyword evidence="3" id="KW-0548">Nucleotidyltransferase</keyword>
<evidence type="ECO:0000259" key="9">
    <source>
        <dbReference type="PROSITE" id="PS50878"/>
    </source>
</evidence>
<dbReference type="InterPro" id="IPR053134">
    <property type="entry name" value="RNA-dir_DNA_polymerase"/>
</dbReference>
<evidence type="ECO:0000256" key="1">
    <source>
        <dbReference type="ARBA" id="ARBA00022670"/>
    </source>
</evidence>
<gene>
    <name evidence="10" type="ORF">EPI10_028599</name>
</gene>
<evidence type="ECO:0000256" key="7">
    <source>
        <dbReference type="ARBA" id="ARBA00022918"/>
    </source>
</evidence>
<proteinExistence type="predicted"/>
<dbReference type="AlphaFoldDB" id="A0A5B6UY05"/>
<dbReference type="Proteomes" id="UP000325315">
    <property type="component" value="Unassembled WGS sequence"/>
</dbReference>
<accession>A0A5B6UY05</accession>
<feature type="compositionally biased region" description="Acidic residues" evidence="8">
    <location>
        <begin position="1"/>
        <end position="12"/>
    </location>
</feature>
<dbReference type="Pfam" id="PF00078">
    <property type="entry name" value="RVT_1"/>
    <property type="match status" value="1"/>
</dbReference>
<dbReference type="Pfam" id="PF08284">
    <property type="entry name" value="RVP_2"/>
    <property type="match status" value="1"/>
</dbReference>
<dbReference type="PANTHER" id="PTHR24559">
    <property type="entry name" value="TRANSPOSON TY3-I GAG-POL POLYPROTEIN"/>
    <property type="match status" value="1"/>
</dbReference>
<dbReference type="Gene3D" id="2.40.70.10">
    <property type="entry name" value="Acid Proteases"/>
    <property type="match status" value="1"/>
</dbReference>
<dbReference type="SUPFAM" id="SSF53098">
    <property type="entry name" value="Ribonuclease H-like"/>
    <property type="match status" value="1"/>
</dbReference>
<evidence type="ECO:0000256" key="6">
    <source>
        <dbReference type="ARBA" id="ARBA00022801"/>
    </source>
</evidence>
<reference evidence="11" key="1">
    <citation type="journal article" date="2019" name="Plant Biotechnol. J.">
        <title>Genome sequencing of the Australian wild diploid species Gossypium australe highlights disease resistance and delayed gland morphogenesis.</title>
        <authorList>
            <person name="Cai Y."/>
            <person name="Cai X."/>
            <person name="Wang Q."/>
            <person name="Wang P."/>
            <person name="Zhang Y."/>
            <person name="Cai C."/>
            <person name="Xu Y."/>
            <person name="Wang K."/>
            <person name="Zhou Z."/>
            <person name="Wang C."/>
            <person name="Geng S."/>
            <person name="Li B."/>
            <person name="Dong Q."/>
            <person name="Hou Y."/>
            <person name="Wang H."/>
            <person name="Ai P."/>
            <person name="Liu Z."/>
            <person name="Yi F."/>
            <person name="Sun M."/>
            <person name="An G."/>
            <person name="Cheng J."/>
            <person name="Zhang Y."/>
            <person name="Shi Q."/>
            <person name="Xie Y."/>
            <person name="Shi X."/>
            <person name="Chang Y."/>
            <person name="Huang F."/>
            <person name="Chen Y."/>
            <person name="Hong S."/>
            <person name="Mi L."/>
            <person name="Sun Q."/>
            <person name="Zhang L."/>
            <person name="Zhou B."/>
            <person name="Peng R."/>
            <person name="Zhang X."/>
            <person name="Liu F."/>
        </authorList>
    </citation>
    <scope>NUCLEOTIDE SEQUENCE [LARGE SCALE GENOMIC DNA]</scope>
    <source>
        <strain evidence="11">cv. PA1801</strain>
    </source>
</reference>
<protein>
    <submittedName>
        <fullName evidence="10">DNA/RNA polymerases superfamily protein</fullName>
    </submittedName>
</protein>
<dbReference type="InterPro" id="IPR012337">
    <property type="entry name" value="RNaseH-like_sf"/>
</dbReference>
<name>A0A5B6UY05_9ROSI</name>
<sequence length="867" mass="100177">MDPDQAVADDVESNAPTLAQGAASSKNRPPTVSQGGGAREAFLHIMNEWYSEFVRTNPNAQPPPPPPIPQPVLVAPQGMEFVRLNKPPVDKIRKHGAEDFRANVDDDPERAKFWLENTIRVFDDLSCTPEECLKCAISLLRDISYHWWKTLVSVVPRERVTWEFFQEEFRKKYISQRFIDQKPGYSHRDRGKQHLGFKSQATSIASVGNVRSNRLECQHCGRRHPDKYTDMRSEARALARAYAIRAHEDASSPDVITGTFSLYDTNFDVILGIDWLTLHDAVVNCRRKIIELNCENGEILRIDLDASGELPVVISSMSAQRYVRKGCEAYLAYVLNTKVSEIKIESVSVVCEYSNVFPEELLGLPPIREVEFAIDLLLEISLISIASYRMASTELKELKTQLQELTDKGFARPSFSPWGAPVLFVKKKDGSLRLCIDYRQLNKVTIKNKYPLLRIDDLFGQLKEATIFSKIDLRSSYYQLRVKESDVPKTTFSTRYGHYEFLVMPFGLTNAPAIFMDLMNRIFWPYLDKFVVVFINDILIYSREESEHAKHLRTVLQTLRDKKLFIEFSIRFSMIATPMTKLLQKDVKFEWSKKCQQSFEKLKVLLTEALILVQLESGKEFVIYIDASLNGLGFVLMQEGKVVAYASRQLKLHQKNYPTHDLELAAIVFALKIWLHHFQQVKAKHQVPSGLLQLVMVPEWKWDRITLDFVTSLPLTPKKKDAIWVLVDRLTKSAHFIPVRTDYSFDKLVELYIAEFKVQEALGTKLNFSTAFHPQTHDQSERTIQVLEDMLRCCVFEFEEKVKVIRDYLKAASDRQKSYVDLKRKETEFQIGDKVFLKVSPWKKILRFGRKYKLVRVSLGRMRLLKK</sequence>
<dbReference type="InterPro" id="IPR000477">
    <property type="entry name" value="RT_dom"/>
</dbReference>
<dbReference type="InterPro" id="IPR021109">
    <property type="entry name" value="Peptidase_aspartic_dom_sf"/>
</dbReference>
<dbReference type="GO" id="GO:0006508">
    <property type="term" value="P:proteolysis"/>
    <property type="evidence" value="ECO:0007669"/>
    <property type="project" value="UniProtKB-KW"/>
</dbReference>
<dbReference type="InterPro" id="IPR043128">
    <property type="entry name" value="Rev_trsase/Diguanyl_cyclase"/>
</dbReference>
<evidence type="ECO:0000313" key="11">
    <source>
        <dbReference type="Proteomes" id="UP000325315"/>
    </source>
</evidence>
<dbReference type="FunFam" id="3.10.10.10:FF:000007">
    <property type="entry name" value="Retrovirus-related Pol polyprotein from transposon 17.6-like Protein"/>
    <property type="match status" value="1"/>
</dbReference>
<dbReference type="GO" id="GO:0004519">
    <property type="term" value="F:endonuclease activity"/>
    <property type="evidence" value="ECO:0007669"/>
    <property type="project" value="UniProtKB-KW"/>
</dbReference>
<dbReference type="Pfam" id="PF17919">
    <property type="entry name" value="RT_RNaseH_2"/>
    <property type="match status" value="1"/>
</dbReference>
<dbReference type="Gene3D" id="3.30.420.10">
    <property type="entry name" value="Ribonuclease H-like superfamily/Ribonuclease H"/>
    <property type="match status" value="1"/>
</dbReference>
<dbReference type="GO" id="GO:0003676">
    <property type="term" value="F:nucleic acid binding"/>
    <property type="evidence" value="ECO:0007669"/>
    <property type="project" value="InterPro"/>
</dbReference>
<dbReference type="GO" id="GO:0008233">
    <property type="term" value="F:peptidase activity"/>
    <property type="evidence" value="ECO:0007669"/>
    <property type="project" value="UniProtKB-KW"/>
</dbReference>
<dbReference type="GO" id="GO:0003964">
    <property type="term" value="F:RNA-directed DNA polymerase activity"/>
    <property type="evidence" value="ECO:0007669"/>
    <property type="project" value="UniProtKB-KW"/>
</dbReference>
<keyword evidence="4" id="KW-0540">Nuclease</keyword>
<dbReference type="PANTHER" id="PTHR24559:SF444">
    <property type="entry name" value="REVERSE TRANSCRIPTASE DOMAIN-CONTAINING PROTEIN"/>
    <property type="match status" value="1"/>
</dbReference>
<comment type="caution">
    <text evidence="10">The sequence shown here is derived from an EMBL/GenBank/DDBJ whole genome shotgun (WGS) entry which is preliminary data.</text>
</comment>
<keyword evidence="11" id="KW-1185">Reference proteome</keyword>
<dbReference type="PROSITE" id="PS50878">
    <property type="entry name" value="RT_POL"/>
    <property type="match status" value="1"/>
</dbReference>
<dbReference type="InterPro" id="IPR043502">
    <property type="entry name" value="DNA/RNA_pol_sf"/>
</dbReference>
<evidence type="ECO:0000256" key="3">
    <source>
        <dbReference type="ARBA" id="ARBA00022695"/>
    </source>
</evidence>
<dbReference type="InterPro" id="IPR036397">
    <property type="entry name" value="RNaseH_sf"/>
</dbReference>
<evidence type="ECO:0000313" key="10">
    <source>
        <dbReference type="EMBL" id="KAA3462077.1"/>
    </source>
</evidence>
<keyword evidence="6" id="KW-0378">Hydrolase</keyword>
<keyword evidence="7" id="KW-0695">RNA-directed DNA polymerase</keyword>
<feature type="compositionally biased region" description="Polar residues" evidence="8">
    <location>
        <begin position="14"/>
        <end position="33"/>
    </location>
</feature>
<dbReference type="CDD" id="cd01647">
    <property type="entry name" value="RT_LTR"/>
    <property type="match status" value="1"/>
</dbReference>
<feature type="region of interest" description="Disordered" evidence="8">
    <location>
        <begin position="1"/>
        <end position="36"/>
    </location>
</feature>
<evidence type="ECO:0000256" key="5">
    <source>
        <dbReference type="ARBA" id="ARBA00022759"/>
    </source>
</evidence>
<dbReference type="OrthoDB" id="1936908at2759"/>
<dbReference type="Gene3D" id="3.30.70.270">
    <property type="match status" value="1"/>
</dbReference>
<evidence type="ECO:0000256" key="2">
    <source>
        <dbReference type="ARBA" id="ARBA00022679"/>
    </source>
</evidence>